<dbReference type="InterPro" id="IPR026634">
    <property type="entry name" value="TPST-like"/>
</dbReference>
<organism evidence="2 3">
    <name type="scientific">Capillimicrobium parvum</name>
    <dbReference type="NCBI Taxonomy" id="2884022"/>
    <lineage>
        <taxon>Bacteria</taxon>
        <taxon>Bacillati</taxon>
        <taxon>Actinomycetota</taxon>
        <taxon>Thermoleophilia</taxon>
        <taxon>Solirubrobacterales</taxon>
        <taxon>Capillimicrobiaceae</taxon>
        <taxon>Capillimicrobium</taxon>
    </lineage>
</organism>
<dbReference type="GO" id="GO:0008476">
    <property type="term" value="F:protein-tyrosine sulfotransferase activity"/>
    <property type="evidence" value="ECO:0007669"/>
    <property type="project" value="InterPro"/>
</dbReference>
<proteinExistence type="predicted"/>
<evidence type="ECO:0000313" key="3">
    <source>
        <dbReference type="Proteomes" id="UP001162834"/>
    </source>
</evidence>
<dbReference type="Proteomes" id="UP001162834">
    <property type="component" value="Chromosome"/>
</dbReference>
<dbReference type="RefSeq" id="WP_259314561.1">
    <property type="nucleotide sequence ID" value="NZ_CP087164.1"/>
</dbReference>
<keyword evidence="3" id="KW-1185">Reference proteome</keyword>
<dbReference type="EMBL" id="CP087164">
    <property type="protein sequence ID" value="UGS34895.1"/>
    <property type="molecule type" value="Genomic_DNA"/>
</dbReference>
<dbReference type="KEGG" id="sbae:DSM104329_01277"/>
<dbReference type="Pfam" id="PF13469">
    <property type="entry name" value="Sulfotransfer_3"/>
    <property type="match status" value="1"/>
</dbReference>
<dbReference type="Gene3D" id="3.40.50.300">
    <property type="entry name" value="P-loop containing nucleotide triphosphate hydrolases"/>
    <property type="match status" value="1"/>
</dbReference>
<dbReference type="PANTHER" id="PTHR12788:SF10">
    <property type="entry name" value="PROTEIN-TYROSINE SULFOTRANSFERASE"/>
    <property type="match status" value="1"/>
</dbReference>
<accession>A0A9E6XUV9</accession>
<dbReference type="PANTHER" id="PTHR12788">
    <property type="entry name" value="PROTEIN-TYROSINE SULFOTRANSFERASE 2"/>
    <property type="match status" value="1"/>
</dbReference>
<gene>
    <name evidence="2" type="ORF">DSM104329_01277</name>
</gene>
<evidence type="ECO:0000313" key="2">
    <source>
        <dbReference type="EMBL" id="UGS34895.1"/>
    </source>
</evidence>
<name>A0A9E6XUV9_9ACTN</name>
<sequence length="370" mass="42294">MQGADASPSAGGPAPAPFHGPIFILGAMGSGTTLLRLMLDSHERIAIPHETGFMRAYNAQRYIPLKFSGANWATRMGWSRDEFDALCRDFYDTIFTRYATEHGKARWGEKTPLHTWHVDHIARLFPDAVFVAIVRHPGASVASNVRRFAQNPKWGSANWTANQYLRNNHELARQAARRPRRFVFLRYEDLVRQPEPVMRELLQWLGEPWSDSVLEHHAVQASRATQVQVEGRTRVDEPVDVSRITRWTKTIDEPTREIVRTQLSRIATFYGYDVDQPLPARPLRKGALLMSGMDVRRRIDRFPDLGLRTRPEPGLPELPFNPRKVKLVPYDTAIAQPSVGFARRVARAVMRRLPARAQATVLGVRRRSRR</sequence>
<protein>
    <recommendedName>
        <fullName evidence="4">Sulfotransferase</fullName>
    </recommendedName>
</protein>
<dbReference type="SUPFAM" id="SSF52540">
    <property type="entry name" value="P-loop containing nucleoside triphosphate hydrolases"/>
    <property type="match status" value="1"/>
</dbReference>
<reference evidence="2" key="1">
    <citation type="journal article" date="2022" name="Int. J. Syst. Evol. Microbiol.">
        <title>Pseudomonas aegrilactucae sp. nov. and Pseudomonas morbosilactucae sp. nov., pathogens causing bacterial rot of lettuce in Japan.</title>
        <authorList>
            <person name="Sawada H."/>
            <person name="Fujikawa T."/>
            <person name="Satou M."/>
        </authorList>
    </citation>
    <scope>NUCLEOTIDE SEQUENCE</scope>
    <source>
        <strain evidence="2">0166_1</strain>
    </source>
</reference>
<evidence type="ECO:0000256" key="1">
    <source>
        <dbReference type="ARBA" id="ARBA00022679"/>
    </source>
</evidence>
<dbReference type="AlphaFoldDB" id="A0A9E6XUV9"/>
<evidence type="ECO:0008006" key="4">
    <source>
        <dbReference type="Google" id="ProtNLM"/>
    </source>
</evidence>
<keyword evidence="1" id="KW-0808">Transferase</keyword>
<dbReference type="InterPro" id="IPR027417">
    <property type="entry name" value="P-loop_NTPase"/>
</dbReference>